<name>A0A1M7PME6_9BACT</name>
<dbReference type="EMBL" id="FRCY01000009">
    <property type="protein sequence ID" value="SHN18469.1"/>
    <property type="molecule type" value="Genomic_DNA"/>
</dbReference>
<accession>A0A1M7PME6</accession>
<dbReference type="AlphaFoldDB" id="A0A1M7PME6"/>
<proteinExistence type="predicted"/>
<gene>
    <name evidence="1" type="ORF">SAMN04488057_109166</name>
</gene>
<dbReference type="OrthoDB" id="1075473at2"/>
<evidence type="ECO:0000313" key="2">
    <source>
        <dbReference type="Proteomes" id="UP000184513"/>
    </source>
</evidence>
<organism evidence="1 2">
    <name type="scientific">Cyclobacterium lianum</name>
    <dbReference type="NCBI Taxonomy" id="388280"/>
    <lineage>
        <taxon>Bacteria</taxon>
        <taxon>Pseudomonadati</taxon>
        <taxon>Bacteroidota</taxon>
        <taxon>Cytophagia</taxon>
        <taxon>Cytophagales</taxon>
        <taxon>Cyclobacteriaceae</taxon>
        <taxon>Cyclobacterium</taxon>
    </lineage>
</organism>
<reference evidence="1 2" key="1">
    <citation type="submission" date="2016-11" db="EMBL/GenBank/DDBJ databases">
        <authorList>
            <person name="Jaros S."/>
            <person name="Januszkiewicz K."/>
            <person name="Wedrychowicz H."/>
        </authorList>
    </citation>
    <scope>NUCLEOTIDE SEQUENCE [LARGE SCALE GENOMIC DNA]</scope>
    <source>
        <strain evidence="1 2">CGMCC 1.6102</strain>
    </source>
</reference>
<dbReference type="STRING" id="388280.SAMN04488057_109166"/>
<evidence type="ECO:0008006" key="3">
    <source>
        <dbReference type="Google" id="ProtNLM"/>
    </source>
</evidence>
<evidence type="ECO:0000313" key="1">
    <source>
        <dbReference type="EMBL" id="SHN18469.1"/>
    </source>
</evidence>
<protein>
    <recommendedName>
        <fullName evidence="3">CarboxypepD_reg-like domain-containing protein</fullName>
    </recommendedName>
</protein>
<keyword evidence="2" id="KW-1185">Reference proteome</keyword>
<dbReference type="Proteomes" id="UP000184513">
    <property type="component" value="Unassembled WGS sequence"/>
</dbReference>
<sequence>MIRNVLIITCICINCGTLYSQSNSPTGQLSGSVLDEGNNPLDHVYFFLKNYPEFNGFSNSSGHFSLRFPEVLKEDTLVVNHLGYQRLQVPLARLKSTGNSIRLAQAVIGLEEVIVKPEDSSLEEMISKAIDNIPQNYPNKRHQLTGLYRKVSTNYDDFTHLVEAVVTVEDLGYEKDVQSAKIKVESLRQSEEHAEVDPYISAMKAKIRNQIESMGEPVGALNPIIGTYPSNYIRTAYVPESHFGRDGYRFMGIPELPVYHQFMGMEFIGTDTIYHIAFGSDDPPDGRNFLKINGRNHAIVEYQLGYRSGEHQVYVKFREVDGRYYPEIIRLKSLRLINRDVGVHQMDIHTLWLDKVNTDHLKKIRPRDLLKREQEIEPNEFPLDEGFWKDNEFLKNHPLDSAIINSLERNGKLLEQFERNAKD</sequence>